<reference evidence="1 2" key="1">
    <citation type="submission" date="2013-11" db="EMBL/GenBank/DDBJ databases">
        <title>Genome sequencing of Stegodyphus mimosarum.</title>
        <authorList>
            <person name="Bechsgaard J."/>
        </authorList>
    </citation>
    <scope>NUCLEOTIDE SEQUENCE [LARGE SCALE GENOMIC DNA]</scope>
</reference>
<dbReference type="EMBL" id="KK114126">
    <property type="protein sequence ID" value="KFM61742.1"/>
    <property type="molecule type" value="Genomic_DNA"/>
</dbReference>
<name>A0A087T9F3_STEMI</name>
<dbReference type="OrthoDB" id="6579350at2759"/>
<protein>
    <submittedName>
        <fullName evidence="1">Uncharacterized protein</fullName>
    </submittedName>
</protein>
<feature type="non-terminal residue" evidence="1">
    <location>
        <position position="99"/>
    </location>
</feature>
<evidence type="ECO:0000313" key="2">
    <source>
        <dbReference type="Proteomes" id="UP000054359"/>
    </source>
</evidence>
<evidence type="ECO:0000313" key="1">
    <source>
        <dbReference type="EMBL" id="KFM61742.1"/>
    </source>
</evidence>
<organism evidence="1 2">
    <name type="scientific">Stegodyphus mimosarum</name>
    <name type="common">African social velvet spider</name>
    <dbReference type="NCBI Taxonomy" id="407821"/>
    <lineage>
        <taxon>Eukaryota</taxon>
        <taxon>Metazoa</taxon>
        <taxon>Ecdysozoa</taxon>
        <taxon>Arthropoda</taxon>
        <taxon>Chelicerata</taxon>
        <taxon>Arachnida</taxon>
        <taxon>Araneae</taxon>
        <taxon>Araneomorphae</taxon>
        <taxon>Entelegynae</taxon>
        <taxon>Eresoidea</taxon>
        <taxon>Eresidae</taxon>
        <taxon>Stegodyphus</taxon>
    </lineage>
</organism>
<dbReference type="Proteomes" id="UP000054359">
    <property type="component" value="Unassembled WGS sequence"/>
</dbReference>
<sequence length="99" mass="11477">MVGATSVKWCEKQLEISHGTVVDWNNYMREVCVDSSLKRQQRKTVGGDIIEVDENLPYCLQDLPEMSLPLHQHCVQTGFTRWKKASERIPEHEASKIHR</sequence>
<keyword evidence="2" id="KW-1185">Reference proteome</keyword>
<accession>A0A087T9F3</accession>
<dbReference type="AlphaFoldDB" id="A0A087T9F3"/>
<proteinExistence type="predicted"/>
<gene>
    <name evidence="1" type="ORF">X975_14371</name>
</gene>